<keyword evidence="1" id="KW-1133">Transmembrane helix</keyword>
<dbReference type="Proteomes" id="UP000273154">
    <property type="component" value="Chromosome"/>
</dbReference>
<feature type="transmembrane region" description="Helical" evidence="1">
    <location>
        <begin position="257"/>
        <end position="276"/>
    </location>
</feature>
<evidence type="ECO:0000313" key="3">
    <source>
        <dbReference type="EMBL" id="BBH50657.1"/>
    </source>
</evidence>
<feature type="transmembrane region" description="Helical" evidence="1">
    <location>
        <begin position="189"/>
        <end position="208"/>
    </location>
</feature>
<keyword evidence="2" id="KW-0732">Signal</keyword>
<dbReference type="Gene3D" id="3.40.720.10">
    <property type="entry name" value="Alkaline Phosphatase, subunit A"/>
    <property type="match status" value="1"/>
</dbReference>
<evidence type="ECO:0000313" key="4">
    <source>
        <dbReference type="Proteomes" id="UP000273154"/>
    </source>
</evidence>
<dbReference type="SUPFAM" id="SSF53649">
    <property type="entry name" value="Alkaline phosphatase-like"/>
    <property type="match status" value="1"/>
</dbReference>
<dbReference type="OrthoDB" id="2026867at2"/>
<dbReference type="AlphaFoldDB" id="A0A3G9JYS0"/>
<organism evidence="3 4">
    <name type="scientific">Parolsenella catena</name>
    <dbReference type="NCBI Taxonomy" id="2003188"/>
    <lineage>
        <taxon>Bacteria</taxon>
        <taxon>Bacillati</taxon>
        <taxon>Actinomycetota</taxon>
        <taxon>Coriobacteriia</taxon>
        <taxon>Coriobacteriales</taxon>
        <taxon>Atopobiaceae</taxon>
        <taxon>Parolsenella</taxon>
    </lineage>
</organism>
<dbReference type="GeneID" id="88849376"/>
<feature type="transmembrane region" description="Helical" evidence="1">
    <location>
        <begin position="215"/>
        <end position="237"/>
    </location>
</feature>
<evidence type="ECO:0000256" key="1">
    <source>
        <dbReference type="SAM" id="Phobius"/>
    </source>
</evidence>
<evidence type="ECO:0008006" key="5">
    <source>
        <dbReference type="Google" id="ProtNLM"/>
    </source>
</evidence>
<protein>
    <recommendedName>
        <fullName evidence="5">Sulfatase N-terminal domain-containing protein</fullName>
    </recommendedName>
</protein>
<feature type="signal peptide" evidence="2">
    <location>
        <begin position="1"/>
        <end position="21"/>
    </location>
</feature>
<reference evidence="4" key="1">
    <citation type="submission" date="2018-11" db="EMBL/GenBank/DDBJ databases">
        <title>Comparative genomics of Parolsenella catena and Libanicoccus massiliensis: Reclassification of Libanicoccus massiliensis as Parolsenella massiliensis comb. nov.</title>
        <authorList>
            <person name="Sakamoto M."/>
            <person name="Ikeyama N."/>
            <person name="Murakami T."/>
            <person name="Mori H."/>
            <person name="Yuki M."/>
            <person name="Ohkuma M."/>
        </authorList>
    </citation>
    <scope>NUCLEOTIDE SEQUENCE [LARGE SCALE GENOMIC DNA]</scope>
    <source>
        <strain evidence="4">JCM 31932</strain>
    </source>
</reference>
<keyword evidence="4" id="KW-1185">Reference proteome</keyword>
<dbReference type="RefSeq" id="WP_126422641.1">
    <property type="nucleotide sequence ID" value="NZ_AP019367.1"/>
</dbReference>
<dbReference type="InterPro" id="IPR017850">
    <property type="entry name" value="Alkaline_phosphatase_core_sf"/>
</dbReference>
<dbReference type="KEGG" id="pcat:Pcatena_12440"/>
<accession>A0A3G9JYS0</accession>
<gene>
    <name evidence="3" type="ORF">Pcatena_12440</name>
</gene>
<feature type="transmembrane region" description="Helical" evidence="1">
    <location>
        <begin position="288"/>
        <end position="310"/>
    </location>
</feature>
<name>A0A3G9JYS0_9ACTN</name>
<evidence type="ECO:0000256" key="2">
    <source>
        <dbReference type="SAM" id="SignalP"/>
    </source>
</evidence>
<feature type="chain" id="PRO_5018126341" description="Sulfatase N-terminal domain-containing protein" evidence="2">
    <location>
        <begin position="22"/>
        <end position="720"/>
    </location>
</feature>
<feature type="transmembrane region" description="Helical" evidence="1">
    <location>
        <begin position="148"/>
        <end position="169"/>
    </location>
</feature>
<proteinExistence type="predicted"/>
<dbReference type="EMBL" id="AP019367">
    <property type="protein sequence ID" value="BBH50657.1"/>
    <property type="molecule type" value="Genomic_DNA"/>
</dbReference>
<feature type="transmembrane region" description="Helical" evidence="1">
    <location>
        <begin position="66"/>
        <end position="89"/>
    </location>
</feature>
<feature type="transmembrane region" description="Helical" evidence="1">
    <location>
        <begin position="33"/>
        <end position="54"/>
    </location>
</feature>
<keyword evidence="1" id="KW-0472">Membrane</keyword>
<sequence length="720" mass="77538">MSSRVSRLVPASYAAACHATAARTPHLTHAPRLALAALDALFLAGTTTCLWSALATPALAYVDPSVMTYTIQALAGVAVALSAVLGVVWRRARRWLLRAMHVDENAGKAVEPAAHAVDANDAEAHAAADAAARKLTEPRKPFAPALSWRARLVLALIAALSLTYCLFFVAPLEVVLPGSSSLSFTIANVWLPLLGLVALVGALIALAASATRGRAFDVILALIAALCVSTLLQEVVLNGNLPTADGTPVDWTIYDKVNLKSALAWLAVVAAFIALARLRPLASRVASVAACLLIVIAQSVGLGMLGAQYADALARPVVTEEGLTTVSPKSNVIVFILDMFDTKDMDDVMAAYPEAADELTGFTWYHNSLGSVIPTRYGVPYIVTGHDFDPTAGEFTTADLQSWFTDRNLLDVANEQGYSVGVYSDSVTYGAQALEDKTMNVHEVAPFFADFLSCARTLGGVGLYRDLPNALKPLFWFTTDQLNDAVVPTDAREPQNSPYVLDDSAMHERFSQPVLTTTDDSTGGAYRVIHCQGPHWPYIMDENGNRVTESQDHTALVNQARGSLGIVEEYISQLKDLGVYDQSTIVITADHGVWPWNNARLNKTTSPILLVKPAGADSTQPLQTSEVPTGHIDLPATLEWAVGAWDGSAADELGSSSVMASSTPVFEVTDEERPRYFYWNNHDGKHDITFVEYEVDGDANDLSDWTFTGNEWPVDVEGYN</sequence>
<keyword evidence="1" id="KW-0812">Transmembrane</keyword>